<reference evidence="2 3" key="1">
    <citation type="submission" date="2020-08" db="EMBL/GenBank/DDBJ databases">
        <title>Genomic Encyclopedia of Type Strains, Phase III (KMG-III): the genomes of soil and plant-associated and newly described type strains.</title>
        <authorList>
            <person name="Whitman W."/>
        </authorList>
    </citation>
    <scope>NUCLEOTIDE SEQUENCE [LARGE SCALE GENOMIC DNA]</scope>
    <source>
        <strain evidence="2 3">CECT 7282</strain>
    </source>
</reference>
<dbReference type="Proteomes" id="UP000547614">
    <property type="component" value="Unassembled WGS sequence"/>
</dbReference>
<feature type="domain" description="Glycosyltransferase 2-like" evidence="1">
    <location>
        <begin position="16"/>
        <end position="121"/>
    </location>
</feature>
<evidence type="ECO:0000313" key="2">
    <source>
        <dbReference type="EMBL" id="MBB3191973.1"/>
    </source>
</evidence>
<gene>
    <name evidence="2" type="ORF">FHR94_003249</name>
</gene>
<proteinExistence type="predicted"/>
<dbReference type="InterPro" id="IPR029044">
    <property type="entry name" value="Nucleotide-diphossugar_trans"/>
</dbReference>
<comment type="caution">
    <text evidence="2">The sequence shown here is derived from an EMBL/GenBank/DDBJ whole genome shotgun (WGS) entry which is preliminary data.</text>
</comment>
<accession>A0A839V8I5</accession>
<keyword evidence="2" id="KW-0808">Transferase</keyword>
<protein>
    <submittedName>
        <fullName evidence="2">Glycosyltransferase involved in cell wall biosynthesis</fullName>
    </submittedName>
</protein>
<name>A0A839V8I5_9GAMM</name>
<evidence type="ECO:0000259" key="1">
    <source>
        <dbReference type="Pfam" id="PF00535"/>
    </source>
</evidence>
<dbReference type="SUPFAM" id="SSF53448">
    <property type="entry name" value="Nucleotide-diphospho-sugar transferases"/>
    <property type="match status" value="1"/>
</dbReference>
<keyword evidence="3" id="KW-1185">Reference proteome</keyword>
<dbReference type="GO" id="GO:0016740">
    <property type="term" value="F:transferase activity"/>
    <property type="evidence" value="ECO:0007669"/>
    <property type="project" value="UniProtKB-KW"/>
</dbReference>
<sequence length="177" mass="19395">MFISLVMDARTSGARLPRQLDALRQAARQCPHRSELLLVDDTSDPRLPVMASRHGARFTDCEPGPLGSRLNAALSLAQGTVMVFPMAPERLPAGWLSELVEGLADQTLEAVVLTRPLPQALRLLNHLLGHQQAGTLAVERSWLERIGGFDTTLDEHALPDLIARLHACHARIHTLAK</sequence>
<organism evidence="2 3">
    <name type="scientific">Halomonas cerina</name>
    <dbReference type="NCBI Taxonomy" id="447424"/>
    <lineage>
        <taxon>Bacteria</taxon>
        <taxon>Pseudomonadati</taxon>
        <taxon>Pseudomonadota</taxon>
        <taxon>Gammaproteobacteria</taxon>
        <taxon>Oceanospirillales</taxon>
        <taxon>Halomonadaceae</taxon>
        <taxon>Halomonas</taxon>
    </lineage>
</organism>
<evidence type="ECO:0000313" key="3">
    <source>
        <dbReference type="Proteomes" id="UP000547614"/>
    </source>
</evidence>
<dbReference type="RefSeq" id="WP_183327154.1">
    <property type="nucleotide sequence ID" value="NZ_JACHXP010000020.1"/>
</dbReference>
<dbReference type="AlphaFoldDB" id="A0A839V8I5"/>
<dbReference type="Pfam" id="PF00535">
    <property type="entry name" value="Glycos_transf_2"/>
    <property type="match status" value="1"/>
</dbReference>
<dbReference type="Gene3D" id="3.90.550.10">
    <property type="entry name" value="Spore Coat Polysaccharide Biosynthesis Protein SpsA, Chain A"/>
    <property type="match status" value="1"/>
</dbReference>
<dbReference type="EMBL" id="JACHXP010000020">
    <property type="protein sequence ID" value="MBB3191973.1"/>
    <property type="molecule type" value="Genomic_DNA"/>
</dbReference>
<dbReference type="InterPro" id="IPR001173">
    <property type="entry name" value="Glyco_trans_2-like"/>
</dbReference>